<sequence>MRRYIAKALAHLQGQSTPAQQVEYDKILENPFQSIFDAVQLGHSEEINLNGCKLRKASIGRLLKSAQSFHDGDIARSICFMDEAIPTLVNSQFGFFDYFNHYQLWVCEKNNGLIFVYALYLNYNFFKGYT</sequence>
<comment type="caution">
    <text evidence="1">The sequence shown here is derived from an EMBL/GenBank/DDBJ whole genome shotgun (WGS) entry which is preliminary data.</text>
</comment>
<organism evidence="1 2">
    <name type="scientific">Piscirickettsia litoralis</name>
    <dbReference type="NCBI Taxonomy" id="1891921"/>
    <lineage>
        <taxon>Bacteria</taxon>
        <taxon>Pseudomonadati</taxon>
        <taxon>Pseudomonadota</taxon>
        <taxon>Gammaproteobacteria</taxon>
        <taxon>Thiotrichales</taxon>
        <taxon>Piscirickettsiaceae</taxon>
        <taxon>Piscirickettsia</taxon>
    </lineage>
</organism>
<dbReference type="EMBL" id="MDTU01000001">
    <property type="protein sequence ID" value="ODN43914.1"/>
    <property type="molecule type" value="Genomic_DNA"/>
</dbReference>
<name>A0ABX3A5K0_9GAMM</name>
<gene>
    <name evidence="1" type="ORF">BGC07_14755</name>
</gene>
<proteinExistence type="predicted"/>
<dbReference type="Proteomes" id="UP000094329">
    <property type="component" value="Unassembled WGS sequence"/>
</dbReference>
<protein>
    <submittedName>
        <fullName evidence="1">Uncharacterized protein</fullName>
    </submittedName>
</protein>
<accession>A0ABX3A5K0</accession>
<evidence type="ECO:0000313" key="2">
    <source>
        <dbReference type="Proteomes" id="UP000094329"/>
    </source>
</evidence>
<dbReference type="RefSeq" id="WP_069313710.1">
    <property type="nucleotide sequence ID" value="NZ_MDTU01000001.1"/>
</dbReference>
<keyword evidence="2" id="KW-1185">Reference proteome</keyword>
<evidence type="ECO:0000313" key="1">
    <source>
        <dbReference type="EMBL" id="ODN43914.1"/>
    </source>
</evidence>
<reference evidence="1 2" key="1">
    <citation type="submission" date="2016-08" db="EMBL/GenBank/DDBJ databases">
        <title>Draft genome sequence of Candidatus Piscirickettsia litoralis, from seawater.</title>
        <authorList>
            <person name="Wan X."/>
            <person name="Lee A.J."/>
            <person name="Hou S."/>
            <person name="Donachie S.P."/>
        </authorList>
    </citation>
    <scope>NUCLEOTIDE SEQUENCE [LARGE SCALE GENOMIC DNA]</scope>
    <source>
        <strain evidence="1 2">Y2</strain>
    </source>
</reference>